<proteinExistence type="predicted"/>
<feature type="non-terminal residue" evidence="1">
    <location>
        <position position="1"/>
    </location>
</feature>
<comment type="caution">
    <text evidence="1">The sequence shown here is derived from an EMBL/GenBank/DDBJ whole genome shotgun (WGS) entry which is preliminary data.</text>
</comment>
<accession>A0A151L2T1</accession>
<protein>
    <submittedName>
        <fullName evidence="1">Uncharacterized protein</fullName>
    </submittedName>
</protein>
<dbReference type="RefSeq" id="XP_019969745.1">
    <property type="nucleotide sequence ID" value="XM_020114252.1"/>
</dbReference>
<dbReference type="Proteomes" id="UP000076359">
    <property type="component" value="Unassembled WGS sequence"/>
</dbReference>
<dbReference type="AlphaFoldDB" id="A0A151L2T1"/>
<evidence type="ECO:0000313" key="2">
    <source>
        <dbReference type="Proteomes" id="UP000076359"/>
    </source>
</evidence>
<name>A0A151L2T1_PLARE</name>
<sequence length="37" mass="4207">FSKISSINNSLEQLAYKYGLVMKIASLIILKYKTKSL</sequence>
<gene>
    <name evidence="1" type="ORF">PRSY57_0018000</name>
</gene>
<dbReference type="KEGG" id="prei:PRSY57_0018000"/>
<organism evidence="1 2">
    <name type="scientific">Plasmodium reichenowi</name>
    <dbReference type="NCBI Taxonomy" id="5854"/>
    <lineage>
        <taxon>Eukaryota</taxon>
        <taxon>Sar</taxon>
        <taxon>Alveolata</taxon>
        <taxon>Apicomplexa</taxon>
        <taxon>Aconoidasida</taxon>
        <taxon>Haemosporida</taxon>
        <taxon>Plasmodiidae</taxon>
        <taxon>Plasmodium</taxon>
        <taxon>Plasmodium (Laverania)</taxon>
    </lineage>
</organism>
<dbReference type="EMBL" id="LVLA01000240">
    <property type="protein sequence ID" value="KYN93204.1"/>
    <property type="molecule type" value="Genomic_DNA"/>
</dbReference>
<evidence type="ECO:0000313" key="1">
    <source>
        <dbReference type="EMBL" id="KYN93204.1"/>
    </source>
</evidence>
<dbReference type="GeneID" id="30953609"/>
<reference evidence="1 2" key="1">
    <citation type="journal article" date="2016" name="Nat. Commun.">
        <title>Genomes of cryptic chimpanzee Plasmodium species reveal key evolutionary events leading to human malaria.</title>
        <authorList>
            <person name="Sundararaman S.A."/>
            <person name="Plenderleith L.J."/>
            <person name="Liu W."/>
            <person name="Loy D.E."/>
            <person name="Learn G.H."/>
            <person name="Li Y."/>
            <person name="Shaw K.S."/>
            <person name="Ayouba A."/>
            <person name="Peeters M."/>
            <person name="Speede S."/>
            <person name="Shaw G.M."/>
            <person name="Bushman F.D."/>
            <person name="Brisson D."/>
            <person name="Rayner J.C."/>
            <person name="Sharp P.M."/>
            <person name="Hahn B.H."/>
        </authorList>
    </citation>
    <scope>NUCLEOTIDE SEQUENCE [LARGE SCALE GENOMIC DNA]</scope>
    <source>
        <strain evidence="1 2">SY57</strain>
    </source>
</reference>